<dbReference type="EMBL" id="PYZL01000065">
    <property type="protein sequence ID" value="PTE71875.1"/>
    <property type="molecule type" value="Genomic_DNA"/>
</dbReference>
<comment type="caution">
    <text evidence="1">The sequence shown here is derived from an EMBL/GenBank/DDBJ whole genome shotgun (WGS) entry which is preliminary data.</text>
</comment>
<name>A0A2T4KG41_9STAP</name>
<protein>
    <recommendedName>
        <fullName evidence="3">Phage protein</fullName>
    </recommendedName>
</protein>
<dbReference type="AlphaFoldDB" id="A0A2T4KG41"/>
<dbReference type="RefSeq" id="WP_107506262.1">
    <property type="nucleotide sequence ID" value="NZ_PYZL01000065.1"/>
</dbReference>
<evidence type="ECO:0000313" key="2">
    <source>
        <dbReference type="Proteomes" id="UP000242547"/>
    </source>
</evidence>
<evidence type="ECO:0000313" key="1">
    <source>
        <dbReference type="EMBL" id="PTE71875.1"/>
    </source>
</evidence>
<accession>A0A2T4KG41</accession>
<evidence type="ECO:0008006" key="3">
    <source>
        <dbReference type="Google" id="ProtNLM"/>
    </source>
</evidence>
<gene>
    <name evidence="1" type="ORF">BUY44_08930</name>
</gene>
<dbReference type="Proteomes" id="UP000242547">
    <property type="component" value="Unassembled WGS sequence"/>
</dbReference>
<proteinExistence type="predicted"/>
<sequence length="116" mass="13353">MITEILKAYDDMAIPAMNVSQLRGEIERLSELIGYLTEKSKAYREEGDIKGAEAIELIILDDLGSGFDSVYSQFQEEIKTWEQKYKRFENVCTYYGVSVPTLKDNNVIQFRKGVKQ</sequence>
<reference evidence="1 2" key="1">
    <citation type="journal article" date="2016" name="Front. Microbiol.">
        <title>Comprehensive Phylogenetic Analysis of Bovine Non-aureus Staphylococci Species Based on Whole-Genome Sequencing.</title>
        <authorList>
            <person name="Naushad S."/>
            <person name="Barkema H.W."/>
            <person name="Luby C."/>
            <person name="Condas L.A."/>
            <person name="Nobrega D.B."/>
            <person name="Carson D.A."/>
            <person name="De Buck J."/>
        </authorList>
    </citation>
    <scope>NUCLEOTIDE SEQUENCE [LARGE SCALE GENOMIC DNA]</scope>
    <source>
        <strain evidence="1 2">SNUC 761</strain>
    </source>
</reference>
<organism evidence="1 2">
    <name type="scientific">Staphylococcus devriesei</name>
    <dbReference type="NCBI Taxonomy" id="586733"/>
    <lineage>
        <taxon>Bacteria</taxon>
        <taxon>Bacillati</taxon>
        <taxon>Bacillota</taxon>
        <taxon>Bacilli</taxon>
        <taxon>Bacillales</taxon>
        <taxon>Staphylococcaceae</taxon>
        <taxon>Staphylococcus</taxon>
    </lineage>
</organism>